<dbReference type="GO" id="GO:0005886">
    <property type="term" value="C:plasma membrane"/>
    <property type="evidence" value="ECO:0007669"/>
    <property type="project" value="UniProtKB-SubCell"/>
</dbReference>
<evidence type="ECO:0000256" key="3">
    <source>
        <dbReference type="ARBA" id="ARBA00010199"/>
    </source>
</evidence>
<dbReference type="GO" id="GO:0006811">
    <property type="term" value="P:monoatomic ion transport"/>
    <property type="evidence" value="ECO:0007669"/>
    <property type="project" value="UniProtKB-KW"/>
</dbReference>
<gene>
    <name evidence="14" type="ORF">NE646_08060</name>
</gene>
<evidence type="ECO:0000256" key="8">
    <source>
        <dbReference type="ARBA" id="ARBA00022692"/>
    </source>
</evidence>
<dbReference type="Pfam" id="PF01554">
    <property type="entry name" value="MatE"/>
    <property type="match status" value="2"/>
</dbReference>
<dbReference type="InterPro" id="IPR050222">
    <property type="entry name" value="MATE_MdtK"/>
</dbReference>
<evidence type="ECO:0000256" key="6">
    <source>
        <dbReference type="ARBA" id="ARBA00022449"/>
    </source>
</evidence>
<comment type="function">
    <text evidence="1">Multidrug efflux pump.</text>
</comment>
<keyword evidence="10" id="KW-0406">Ion transport</keyword>
<dbReference type="Proteomes" id="UP001205063">
    <property type="component" value="Unassembled WGS sequence"/>
</dbReference>
<dbReference type="EMBL" id="JANGAB010000003">
    <property type="protein sequence ID" value="MCQ4949621.1"/>
    <property type="molecule type" value="Genomic_DNA"/>
</dbReference>
<dbReference type="RefSeq" id="WP_256136143.1">
    <property type="nucleotide sequence ID" value="NZ_JANGAB010000003.1"/>
</dbReference>
<dbReference type="PANTHER" id="PTHR43298">
    <property type="entry name" value="MULTIDRUG RESISTANCE PROTEIN NORM-RELATED"/>
    <property type="match status" value="1"/>
</dbReference>
<dbReference type="AlphaFoldDB" id="A0AAW5KE58"/>
<feature type="transmembrane region" description="Helical" evidence="13">
    <location>
        <begin position="190"/>
        <end position="212"/>
    </location>
</feature>
<feature type="transmembrane region" description="Helical" evidence="13">
    <location>
        <begin position="323"/>
        <end position="346"/>
    </location>
</feature>
<evidence type="ECO:0000256" key="9">
    <source>
        <dbReference type="ARBA" id="ARBA00022989"/>
    </source>
</evidence>
<evidence type="ECO:0000256" key="13">
    <source>
        <dbReference type="SAM" id="Phobius"/>
    </source>
</evidence>
<evidence type="ECO:0000256" key="1">
    <source>
        <dbReference type="ARBA" id="ARBA00003408"/>
    </source>
</evidence>
<organism evidence="14 15">
    <name type="scientific">Bittarella massiliensis</name>
    <name type="common">ex Durand et al. 2017</name>
    <dbReference type="NCBI Taxonomy" id="1720313"/>
    <lineage>
        <taxon>Bacteria</taxon>
        <taxon>Bacillati</taxon>
        <taxon>Bacillota</taxon>
        <taxon>Clostridia</taxon>
        <taxon>Eubacteriales</taxon>
        <taxon>Oscillospiraceae</taxon>
        <taxon>Bittarella (ex Durand et al. 2017)</taxon>
    </lineage>
</organism>
<dbReference type="PANTHER" id="PTHR43298:SF2">
    <property type="entry name" value="FMN_FAD EXPORTER YEEO-RELATED"/>
    <property type="match status" value="1"/>
</dbReference>
<feature type="transmembrane region" description="Helical" evidence="13">
    <location>
        <begin position="163"/>
        <end position="184"/>
    </location>
</feature>
<feature type="transmembrane region" description="Helical" evidence="13">
    <location>
        <begin position="54"/>
        <end position="80"/>
    </location>
</feature>
<feature type="transmembrane region" description="Helical" evidence="13">
    <location>
        <begin position="423"/>
        <end position="444"/>
    </location>
</feature>
<evidence type="ECO:0000256" key="11">
    <source>
        <dbReference type="ARBA" id="ARBA00023136"/>
    </source>
</evidence>
<feature type="transmembrane region" description="Helical" evidence="13">
    <location>
        <begin position="395"/>
        <end position="417"/>
    </location>
</feature>
<dbReference type="CDD" id="cd13138">
    <property type="entry name" value="MATE_yoeA_like"/>
    <property type="match status" value="1"/>
</dbReference>
<sequence length="464" mass="49062">MTKDMTRGNPGKILFLFALPILFGNIFQQLYSMVDSIVVGNFVGSDALAAVGGSYAITFAITGIAFGLSNGASILIGQYFGAGRKREVRHSIVTCVAFSIALSLVLAAVSILATPALLRLLNTPQSLMSMSKQYIYIYFLGLVFTFTYNILSSVFRALGDSKTPLLFLIISSITNIVLDLWFVISFGWGVAGVAIATVISQAISSVLALFALQKRLASIAAADEEKLDAEPLRRQFSPALLKQMIKLAIPTTAQEIAISAGMMIMQALVNGFGPVIMAAYTAAMKIESLAMMPMVNISTAVTGYTAQNIGAGKVGRVKTGYRYSLLISLGFAVLMAGVVVLFGGPLCSIFVSGEGAEAVISAGANYLLYSAASYFLMALLFPAEGVMKGAGDVNLFMVFALSGIASKTIAALALSPILGYTGIWIAVVIGWLAECIGTTVRYLTGRWKDKAIVRPASAEEVAAQ</sequence>
<evidence type="ECO:0000256" key="2">
    <source>
        <dbReference type="ARBA" id="ARBA00004651"/>
    </source>
</evidence>
<dbReference type="InterPro" id="IPR048279">
    <property type="entry name" value="MdtK-like"/>
</dbReference>
<keyword evidence="7" id="KW-1003">Cell membrane</keyword>
<evidence type="ECO:0000313" key="15">
    <source>
        <dbReference type="Proteomes" id="UP001205063"/>
    </source>
</evidence>
<evidence type="ECO:0000256" key="4">
    <source>
        <dbReference type="ARBA" id="ARBA00020268"/>
    </source>
</evidence>
<keyword evidence="5" id="KW-0813">Transport</keyword>
<comment type="similarity">
    <text evidence="3">Belongs to the multi antimicrobial extrusion (MATE) (TC 2.A.66.1) family.</text>
</comment>
<comment type="subcellular location">
    <subcellularLocation>
        <location evidence="2">Cell membrane</location>
        <topology evidence="2">Multi-pass membrane protein</topology>
    </subcellularLocation>
</comment>
<reference evidence="14" key="1">
    <citation type="submission" date="2022-06" db="EMBL/GenBank/DDBJ databases">
        <title>Isolation of gut microbiota from human fecal samples.</title>
        <authorList>
            <person name="Pamer E.G."/>
            <person name="Barat B."/>
            <person name="Waligurski E."/>
            <person name="Medina S."/>
            <person name="Paddock L."/>
            <person name="Mostad J."/>
        </authorList>
    </citation>
    <scope>NUCLEOTIDE SEQUENCE</scope>
    <source>
        <strain evidence="14">DFI.7.96</strain>
    </source>
</reference>
<keyword evidence="6" id="KW-0050">Antiport</keyword>
<dbReference type="NCBIfam" id="TIGR00797">
    <property type="entry name" value="matE"/>
    <property type="match status" value="1"/>
</dbReference>
<keyword evidence="8 13" id="KW-0812">Transmembrane</keyword>
<keyword evidence="11 13" id="KW-0472">Membrane</keyword>
<evidence type="ECO:0000256" key="12">
    <source>
        <dbReference type="ARBA" id="ARBA00031636"/>
    </source>
</evidence>
<dbReference type="InterPro" id="IPR002528">
    <property type="entry name" value="MATE_fam"/>
</dbReference>
<evidence type="ECO:0000256" key="5">
    <source>
        <dbReference type="ARBA" id="ARBA00022448"/>
    </source>
</evidence>
<feature type="transmembrane region" description="Helical" evidence="13">
    <location>
        <begin position="366"/>
        <end position="383"/>
    </location>
</feature>
<proteinExistence type="inferred from homology"/>
<protein>
    <recommendedName>
        <fullName evidence="4">Probable multidrug resistance protein NorM</fullName>
    </recommendedName>
    <alternativeName>
        <fullName evidence="12">Multidrug-efflux transporter</fullName>
    </alternativeName>
</protein>
<dbReference type="GO" id="GO:0042910">
    <property type="term" value="F:xenobiotic transmembrane transporter activity"/>
    <property type="evidence" value="ECO:0007669"/>
    <property type="project" value="InterPro"/>
</dbReference>
<keyword evidence="9 13" id="KW-1133">Transmembrane helix</keyword>
<evidence type="ECO:0000256" key="10">
    <source>
        <dbReference type="ARBA" id="ARBA00023065"/>
    </source>
</evidence>
<evidence type="ECO:0000256" key="7">
    <source>
        <dbReference type="ARBA" id="ARBA00022475"/>
    </source>
</evidence>
<feature type="transmembrane region" description="Helical" evidence="13">
    <location>
        <begin position="12"/>
        <end position="34"/>
    </location>
</feature>
<comment type="caution">
    <text evidence="14">The sequence shown here is derived from an EMBL/GenBank/DDBJ whole genome shotgun (WGS) entry which is preliminary data.</text>
</comment>
<evidence type="ECO:0000313" key="14">
    <source>
        <dbReference type="EMBL" id="MCQ4949621.1"/>
    </source>
</evidence>
<dbReference type="PIRSF" id="PIRSF006603">
    <property type="entry name" value="DinF"/>
    <property type="match status" value="1"/>
</dbReference>
<dbReference type="GO" id="GO:0015297">
    <property type="term" value="F:antiporter activity"/>
    <property type="evidence" value="ECO:0007669"/>
    <property type="project" value="UniProtKB-KW"/>
</dbReference>
<feature type="transmembrane region" description="Helical" evidence="13">
    <location>
        <begin position="133"/>
        <end position="151"/>
    </location>
</feature>
<name>A0AAW5KE58_9FIRM</name>
<accession>A0AAW5KE58</accession>
<feature type="transmembrane region" description="Helical" evidence="13">
    <location>
        <begin position="92"/>
        <end position="113"/>
    </location>
</feature>